<proteinExistence type="predicted"/>
<evidence type="ECO:0000256" key="1">
    <source>
        <dbReference type="SAM" id="SignalP"/>
    </source>
</evidence>
<dbReference type="RefSeq" id="WP_081202365.1">
    <property type="nucleotide sequence ID" value="NZ_FOCZ01000004.1"/>
</dbReference>
<dbReference type="OrthoDB" id="711462at2"/>
<comment type="caution">
    <text evidence="3">The sequence shown here is derived from an EMBL/GenBank/DDBJ whole genome shotgun (WGS) entry which is preliminary data.</text>
</comment>
<feature type="domain" description="SH3b" evidence="2">
    <location>
        <begin position="142"/>
        <end position="211"/>
    </location>
</feature>
<dbReference type="InterPro" id="IPR003646">
    <property type="entry name" value="SH3-like_bac-type"/>
</dbReference>
<feature type="signal peptide" evidence="1">
    <location>
        <begin position="1"/>
        <end position="20"/>
    </location>
</feature>
<evidence type="ECO:0000259" key="2">
    <source>
        <dbReference type="PROSITE" id="PS51781"/>
    </source>
</evidence>
<organism evidence="3 4">
    <name type="scientific">Niastella yeongjuensis</name>
    <dbReference type="NCBI Taxonomy" id="354355"/>
    <lineage>
        <taxon>Bacteria</taxon>
        <taxon>Pseudomonadati</taxon>
        <taxon>Bacteroidota</taxon>
        <taxon>Chitinophagia</taxon>
        <taxon>Chitinophagales</taxon>
        <taxon>Chitinophagaceae</taxon>
        <taxon>Niastella</taxon>
    </lineage>
</organism>
<sequence length="289" mass="33054">MKPLLAILIAALLLTVSASAQTHDFTQWVKKKTVDGKEIIVLRVPETEFGSNILGLIGEAENDLDRLTYLYKGSYAPFGGSNVYDDIERYCVRIEKEDPTYPVHYYRDEMKAFKALREEMDQKALAKKKAAEDKAFFEQLKSNYAWISGDTLNVRTKPDTKAPTIGKLLRLSYIKAYQVENNEDWVEVNFGEHSGYVLRDYVAIDWEELAPSHEDSARLVTGQQYHFIPTAAYTAQLKKAAAEEEREEARAMRAAESAPRRKYYRGPRGGCYFIDSKGNKQYVDHSYCN</sequence>
<dbReference type="Proteomes" id="UP000192610">
    <property type="component" value="Unassembled WGS sequence"/>
</dbReference>
<gene>
    <name evidence="3" type="ORF">A4H97_32715</name>
</gene>
<dbReference type="EMBL" id="LVXG01000031">
    <property type="protein sequence ID" value="OQP45282.1"/>
    <property type="molecule type" value="Genomic_DNA"/>
</dbReference>
<feature type="chain" id="PRO_5012008956" description="SH3b domain-containing protein" evidence="1">
    <location>
        <begin position="21"/>
        <end position="289"/>
    </location>
</feature>
<dbReference type="STRING" id="354355.SAMN05660816_02454"/>
<dbReference type="PROSITE" id="PS51781">
    <property type="entry name" value="SH3B"/>
    <property type="match status" value="1"/>
</dbReference>
<evidence type="ECO:0000313" key="3">
    <source>
        <dbReference type="EMBL" id="OQP45282.1"/>
    </source>
</evidence>
<keyword evidence="4" id="KW-1185">Reference proteome</keyword>
<name>A0A1V9EGU8_9BACT</name>
<evidence type="ECO:0000313" key="4">
    <source>
        <dbReference type="Proteomes" id="UP000192610"/>
    </source>
</evidence>
<accession>A0A1V9EGU8</accession>
<reference evidence="4" key="1">
    <citation type="submission" date="2016-04" db="EMBL/GenBank/DDBJ databases">
        <authorList>
            <person name="Chen L."/>
            <person name="Zhuang W."/>
            <person name="Wang G."/>
        </authorList>
    </citation>
    <scope>NUCLEOTIDE SEQUENCE [LARGE SCALE GENOMIC DNA]</scope>
    <source>
        <strain evidence="4">17621</strain>
    </source>
</reference>
<dbReference type="Pfam" id="PF08239">
    <property type="entry name" value="SH3_3"/>
    <property type="match status" value="1"/>
</dbReference>
<dbReference type="SMART" id="SM00287">
    <property type="entry name" value="SH3b"/>
    <property type="match status" value="1"/>
</dbReference>
<dbReference type="Gene3D" id="2.30.30.40">
    <property type="entry name" value="SH3 Domains"/>
    <property type="match status" value="1"/>
</dbReference>
<keyword evidence="1" id="KW-0732">Signal</keyword>
<dbReference type="AlphaFoldDB" id="A0A1V9EGU8"/>
<protein>
    <recommendedName>
        <fullName evidence="2">SH3b domain-containing protein</fullName>
    </recommendedName>
</protein>